<reference evidence="3 5" key="3">
    <citation type="journal article" date="2023" name="Proc. Natl. Acad. Sci. U.S.A.">
        <title>A global phylogenomic analysis of the shiitake genus Lentinula.</title>
        <authorList>
            <person name="Sierra-Patev S."/>
            <person name="Min B."/>
            <person name="Naranjo-Ortiz M."/>
            <person name="Looney B."/>
            <person name="Konkel Z."/>
            <person name="Slot J.C."/>
            <person name="Sakamoto Y."/>
            <person name="Steenwyk J.L."/>
            <person name="Rokas A."/>
            <person name="Carro J."/>
            <person name="Camarero S."/>
            <person name="Ferreira P."/>
            <person name="Molpeceres G."/>
            <person name="Ruiz-Duenas F.J."/>
            <person name="Serrano A."/>
            <person name="Henrissat B."/>
            <person name="Drula E."/>
            <person name="Hughes K.W."/>
            <person name="Mata J.L."/>
            <person name="Ishikawa N.K."/>
            <person name="Vargas-Isla R."/>
            <person name="Ushijima S."/>
            <person name="Smith C.A."/>
            <person name="Donoghue J."/>
            <person name="Ahrendt S."/>
            <person name="Andreopoulos W."/>
            <person name="He G."/>
            <person name="LaButti K."/>
            <person name="Lipzen A."/>
            <person name="Ng V."/>
            <person name="Riley R."/>
            <person name="Sandor L."/>
            <person name="Barry K."/>
            <person name="Martinez A.T."/>
            <person name="Xiao Y."/>
            <person name="Gibbons J.G."/>
            <person name="Terashima K."/>
            <person name="Grigoriev I.V."/>
            <person name="Hibbett D."/>
        </authorList>
    </citation>
    <scope>NUCLEOTIDE SEQUENCE [LARGE SCALE GENOMIC DNA]</scope>
    <source>
        <strain evidence="3 5">TFB7810</strain>
    </source>
</reference>
<accession>A0A9W8NQS0</accession>
<dbReference type="AlphaFoldDB" id="A0A9W8NQS0"/>
<dbReference type="Pfam" id="PF13472">
    <property type="entry name" value="Lipase_GDSL_2"/>
    <property type="match status" value="1"/>
</dbReference>
<organism evidence="3 5">
    <name type="scientific">Lentinula detonsa</name>
    <dbReference type="NCBI Taxonomy" id="2804962"/>
    <lineage>
        <taxon>Eukaryota</taxon>
        <taxon>Fungi</taxon>
        <taxon>Dikarya</taxon>
        <taxon>Basidiomycota</taxon>
        <taxon>Agaricomycotina</taxon>
        <taxon>Agaricomycetes</taxon>
        <taxon>Agaricomycetidae</taxon>
        <taxon>Agaricales</taxon>
        <taxon>Marasmiineae</taxon>
        <taxon>Omphalotaceae</taxon>
        <taxon>Lentinula</taxon>
    </lineage>
</organism>
<gene>
    <name evidence="3" type="ORF">DFH05DRAFT_719763</name>
    <name evidence="4" type="ORF">F5890DRAFT_64008</name>
</gene>
<dbReference type="PANTHER" id="PTHR30383:SF5">
    <property type="entry name" value="SGNH HYDROLASE-TYPE ESTERASE DOMAIN-CONTAINING PROTEIN"/>
    <property type="match status" value="1"/>
</dbReference>
<evidence type="ECO:0000313" key="4">
    <source>
        <dbReference type="EMBL" id="KAJ3984282.1"/>
    </source>
</evidence>
<evidence type="ECO:0000313" key="3">
    <source>
        <dbReference type="EMBL" id="KAJ3738893.1"/>
    </source>
</evidence>
<reference evidence="4" key="2">
    <citation type="submission" date="2022-08" db="EMBL/GenBank/DDBJ databases">
        <authorList>
            <consortium name="DOE Joint Genome Institute"/>
            <person name="Min B."/>
            <person name="Riley R."/>
            <person name="Sierra-Patev S."/>
            <person name="Naranjo-Ortiz M."/>
            <person name="Looney B."/>
            <person name="Konkel Z."/>
            <person name="Slot J.C."/>
            <person name="Sakamoto Y."/>
            <person name="Steenwyk J.L."/>
            <person name="Rokas A."/>
            <person name="Carro J."/>
            <person name="Camarero S."/>
            <person name="Ferreira P."/>
            <person name="Molpeceres G."/>
            <person name="Ruiz-Duenas F.J."/>
            <person name="Serrano A."/>
            <person name="Henrissat B."/>
            <person name="Drula E."/>
            <person name="Hughes K.W."/>
            <person name="Mata J.L."/>
            <person name="Ishikawa N.K."/>
            <person name="Vargas-Isla R."/>
            <person name="Ushijima S."/>
            <person name="Smith C.A."/>
            <person name="Ahrendt S."/>
            <person name="Andreopoulos W."/>
            <person name="He G."/>
            <person name="Labutti K."/>
            <person name="Lipzen A."/>
            <person name="Ng V."/>
            <person name="Sandor L."/>
            <person name="Barry K."/>
            <person name="Martinez A.T."/>
            <person name="Xiao Y."/>
            <person name="Gibbons J.G."/>
            <person name="Terashima K."/>
            <person name="Hibbett D.S."/>
            <person name="Grigoriev I.V."/>
        </authorList>
    </citation>
    <scope>NUCLEOTIDE SEQUENCE</scope>
    <source>
        <strain evidence="4">TFB7829</strain>
    </source>
</reference>
<dbReference type="EMBL" id="MU801994">
    <property type="protein sequence ID" value="KAJ3984282.1"/>
    <property type="molecule type" value="Genomic_DNA"/>
</dbReference>
<keyword evidence="1" id="KW-0812">Transmembrane</keyword>
<dbReference type="Proteomes" id="UP001142393">
    <property type="component" value="Unassembled WGS sequence"/>
</dbReference>
<keyword evidence="5" id="KW-1185">Reference proteome</keyword>
<feature type="domain" description="SGNH hydrolase-type esterase" evidence="2">
    <location>
        <begin position="60"/>
        <end position="235"/>
    </location>
</feature>
<dbReference type="InterPro" id="IPR051532">
    <property type="entry name" value="Ester_Hydrolysis_Enzymes"/>
</dbReference>
<evidence type="ECO:0000313" key="5">
    <source>
        <dbReference type="Proteomes" id="UP001142393"/>
    </source>
</evidence>
<proteinExistence type="predicted"/>
<dbReference type="Gene3D" id="3.40.50.1110">
    <property type="entry name" value="SGNH hydrolase"/>
    <property type="match status" value="1"/>
</dbReference>
<keyword evidence="1" id="KW-0472">Membrane</keyword>
<dbReference type="InterPro" id="IPR013830">
    <property type="entry name" value="SGNH_hydro"/>
</dbReference>
<accession>A0AA38UU20</accession>
<dbReference type="PANTHER" id="PTHR30383">
    <property type="entry name" value="THIOESTERASE 1/PROTEASE 1/LYSOPHOSPHOLIPASE L1"/>
    <property type="match status" value="1"/>
</dbReference>
<keyword evidence="3" id="KW-0378">Hydrolase</keyword>
<dbReference type="GO" id="GO:0004622">
    <property type="term" value="F:phosphatidylcholine lysophospholipase activity"/>
    <property type="evidence" value="ECO:0007669"/>
    <property type="project" value="TreeGrafter"/>
</dbReference>
<dbReference type="InterPro" id="IPR036514">
    <property type="entry name" value="SGNH_hydro_sf"/>
</dbReference>
<evidence type="ECO:0000259" key="2">
    <source>
        <dbReference type="Pfam" id="PF13472"/>
    </source>
</evidence>
<sequence length="254" mass="27867">MQDKLRFVPRRGFSLPSLIMSADINCYHFWYLFRMFIISVFVVASLIRLSSAWNATFLPLGDSITYGYLSTDGNGYREDLLELITAGGNSVDYIGSIQAGTMADNWNDGYIGCTIDQIASSGIPALKMVPQVVLLMAGTNDINYQEDLANAPTRLMNLVDEIFSYSPNAAVIVSDIPLIVDDTLEPLVETYNSGIQVLLQERISEGQHVVHVTLSDLTSSEMADDLHPNDEGYQVLAQAWDVGIQTASAAGWIA</sequence>
<keyword evidence="1" id="KW-1133">Transmembrane helix</keyword>
<dbReference type="Proteomes" id="UP001163850">
    <property type="component" value="Unassembled WGS sequence"/>
</dbReference>
<comment type="caution">
    <text evidence="3">The sequence shown here is derived from an EMBL/GenBank/DDBJ whole genome shotgun (WGS) entry which is preliminary data.</text>
</comment>
<feature type="transmembrane region" description="Helical" evidence="1">
    <location>
        <begin position="28"/>
        <end position="47"/>
    </location>
</feature>
<evidence type="ECO:0000256" key="1">
    <source>
        <dbReference type="SAM" id="Phobius"/>
    </source>
</evidence>
<name>A0A9W8NQS0_9AGAR</name>
<reference evidence="3" key="1">
    <citation type="submission" date="2022-08" db="EMBL/GenBank/DDBJ databases">
        <authorList>
            <consortium name="DOE Joint Genome Institute"/>
            <person name="Min B."/>
            <person name="Sierra-Patev S."/>
            <person name="Naranjo-Ortiz M."/>
            <person name="Looney B."/>
            <person name="Konkel Z."/>
            <person name="Slot J.C."/>
            <person name="Sakamoto Y."/>
            <person name="Steenwyk J.L."/>
            <person name="Rokas A."/>
            <person name="Carro J."/>
            <person name="Camarero S."/>
            <person name="Ferreira P."/>
            <person name="Molpeceres G."/>
            <person name="Ruiz-duenas F.J."/>
            <person name="Serrano A."/>
            <person name="Henrissat B."/>
            <person name="Drula E."/>
            <person name="Hughes K.W."/>
            <person name="Mata J.L."/>
            <person name="Ishikawa N.K."/>
            <person name="Vargas-Isla R."/>
            <person name="Ushijima S."/>
            <person name="Smith C.A."/>
            <person name="Ahrendt S."/>
            <person name="Andreopoulos W."/>
            <person name="He G."/>
            <person name="LaButti K."/>
            <person name="Lipzen A."/>
            <person name="Ng V."/>
            <person name="Riley R."/>
            <person name="Sandor L."/>
            <person name="Barry K."/>
            <person name="Martinez A.T."/>
            <person name="Xiao Y."/>
            <person name="Gibbons J.G."/>
            <person name="Terashima K."/>
            <person name="Hibbett D.S."/>
            <person name="Grigoriev I.V."/>
        </authorList>
    </citation>
    <scope>NUCLEOTIDE SEQUENCE</scope>
    <source>
        <strain evidence="3">TFB7810</strain>
    </source>
</reference>
<dbReference type="SUPFAM" id="SSF52266">
    <property type="entry name" value="SGNH hydrolase"/>
    <property type="match status" value="1"/>
</dbReference>
<dbReference type="EMBL" id="JANVFU010000021">
    <property type="protein sequence ID" value="KAJ3738893.1"/>
    <property type="molecule type" value="Genomic_DNA"/>
</dbReference>
<protein>
    <submittedName>
        <fullName evidence="3">SGNH hydrolase-type esterase domain-containing protein</fullName>
    </submittedName>
</protein>